<protein>
    <recommendedName>
        <fullName evidence="1">NAD(P)-binding domain-containing protein</fullName>
    </recommendedName>
</protein>
<feature type="domain" description="NAD(P)-binding" evidence="1">
    <location>
        <begin position="24"/>
        <end position="223"/>
    </location>
</feature>
<dbReference type="SUPFAM" id="SSF51735">
    <property type="entry name" value="NAD(P)-binding Rossmann-fold domains"/>
    <property type="match status" value="1"/>
</dbReference>
<dbReference type="GO" id="GO:0005737">
    <property type="term" value="C:cytoplasm"/>
    <property type="evidence" value="ECO:0007669"/>
    <property type="project" value="TreeGrafter"/>
</dbReference>
<dbReference type="InterPro" id="IPR051783">
    <property type="entry name" value="NAD(P)-dependent_oxidoreduct"/>
</dbReference>
<dbReference type="AlphaFoldDB" id="A0A2S7T9A0"/>
<sequence length="287" mass="32231">MTPCYGPKPTVLNDQKDPGLAILGSGWLGLALGKYLVGKGYRVNGSTQSSLRFPQLQEAGLHPFEIALDEEGVQGNLRGFLEGMHTLLIAVAPGLRKDPTLRYDLRIAQLIKELKDHDLHRVLFISSTSVYGTDIPRENRTHLDEKSEVNPQTEPGRQLVQAEKLLLSAPHLETTILRPGGLLGSDRHPITRLSGRTNLRGGGRPVNLIQRKECIEIIFQCLQNEWKDEVINLVHPNHPTKKEYYTQEALNRQIPPPEYLDEKREGLAVEPEVLRGKGYSFQFPIES</sequence>
<accession>A0A2S7T9A0</accession>
<dbReference type="GO" id="GO:0004029">
    <property type="term" value="F:aldehyde dehydrogenase (NAD+) activity"/>
    <property type="evidence" value="ECO:0007669"/>
    <property type="project" value="TreeGrafter"/>
</dbReference>
<dbReference type="PANTHER" id="PTHR48079">
    <property type="entry name" value="PROTEIN YEEZ"/>
    <property type="match status" value="1"/>
</dbReference>
<keyword evidence="3" id="KW-1185">Reference proteome</keyword>
<dbReference type="Pfam" id="PF13460">
    <property type="entry name" value="NAD_binding_10"/>
    <property type="match status" value="1"/>
</dbReference>
<evidence type="ECO:0000259" key="1">
    <source>
        <dbReference type="Pfam" id="PF13460"/>
    </source>
</evidence>
<dbReference type="EMBL" id="MQVX01000001">
    <property type="protein sequence ID" value="PQJ16046.1"/>
    <property type="molecule type" value="Genomic_DNA"/>
</dbReference>
<dbReference type="Gene3D" id="3.40.50.720">
    <property type="entry name" value="NAD(P)-binding Rossmann-like Domain"/>
    <property type="match status" value="1"/>
</dbReference>
<reference evidence="3" key="1">
    <citation type="submission" date="2016-11" db="EMBL/GenBank/DDBJ databases">
        <title>Trade-off between light-utilization and light-protection in marine flavobacteria.</title>
        <authorList>
            <person name="Kumagai Y."/>
            <person name="Yoshizawa S."/>
            <person name="Kogure K."/>
        </authorList>
    </citation>
    <scope>NUCLEOTIDE SEQUENCE [LARGE SCALE GENOMIC DNA]</scope>
    <source>
        <strain evidence="3">SG-18</strain>
    </source>
</reference>
<dbReference type="InterPro" id="IPR036291">
    <property type="entry name" value="NAD(P)-bd_dom_sf"/>
</dbReference>
<dbReference type="InterPro" id="IPR016040">
    <property type="entry name" value="NAD(P)-bd_dom"/>
</dbReference>
<dbReference type="PANTHER" id="PTHR48079:SF6">
    <property type="entry name" value="NAD(P)-BINDING DOMAIN-CONTAINING PROTEIN-RELATED"/>
    <property type="match status" value="1"/>
</dbReference>
<proteinExistence type="predicted"/>
<dbReference type="Proteomes" id="UP000239366">
    <property type="component" value="Unassembled WGS sequence"/>
</dbReference>
<evidence type="ECO:0000313" key="2">
    <source>
        <dbReference type="EMBL" id="PQJ16046.1"/>
    </source>
</evidence>
<gene>
    <name evidence="2" type="ORF">BST99_10200</name>
</gene>
<organism evidence="2 3">
    <name type="scientific">Aureicoccus marinus</name>
    <dbReference type="NCBI Taxonomy" id="754435"/>
    <lineage>
        <taxon>Bacteria</taxon>
        <taxon>Pseudomonadati</taxon>
        <taxon>Bacteroidota</taxon>
        <taxon>Flavobacteriia</taxon>
        <taxon>Flavobacteriales</taxon>
        <taxon>Flavobacteriaceae</taxon>
        <taxon>Aureicoccus</taxon>
    </lineage>
</organism>
<dbReference type="OrthoDB" id="751203at2"/>
<comment type="caution">
    <text evidence="2">The sequence shown here is derived from an EMBL/GenBank/DDBJ whole genome shotgun (WGS) entry which is preliminary data.</text>
</comment>
<name>A0A2S7T9A0_9FLAO</name>
<evidence type="ECO:0000313" key="3">
    <source>
        <dbReference type="Proteomes" id="UP000239366"/>
    </source>
</evidence>